<proteinExistence type="predicted"/>
<evidence type="ECO:0000256" key="1">
    <source>
        <dbReference type="SAM" id="MobiDB-lite"/>
    </source>
</evidence>
<comment type="caution">
    <text evidence="2">The sequence shown here is derived from an EMBL/GenBank/DDBJ whole genome shotgun (WGS) entry which is preliminary data.</text>
</comment>
<gene>
    <name evidence="2" type="ORF">DFH08DRAFT_1070512</name>
</gene>
<feature type="region of interest" description="Disordered" evidence="1">
    <location>
        <begin position="189"/>
        <end position="209"/>
    </location>
</feature>
<protein>
    <submittedName>
        <fullName evidence="2">Uncharacterized protein</fullName>
    </submittedName>
</protein>
<dbReference type="AlphaFoldDB" id="A0AAD7ATE4"/>
<evidence type="ECO:0000313" key="2">
    <source>
        <dbReference type="EMBL" id="KAJ7367655.1"/>
    </source>
</evidence>
<name>A0AAD7ATE4_9AGAR</name>
<organism evidence="2 3">
    <name type="scientific">Mycena albidolilacea</name>
    <dbReference type="NCBI Taxonomy" id="1033008"/>
    <lineage>
        <taxon>Eukaryota</taxon>
        <taxon>Fungi</taxon>
        <taxon>Dikarya</taxon>
        <taxon>Basidiomycota</taxon>
        <taxon>Agaricomycotina</taxon>
        <taxon>Agaricomycetes</taxon>
        <taxon>Agaricomycetidae</taxon>
        <taxon>Agaricales</taxon>
        <taxon>Marasmiineae</taxon>
        <taxon>Mycenaceae</taxon>
        <taxon>Mycena</taxon>
    </lineage>
</organism>
<reference evidence="2" key="1">
    <citation type="submission" date="2023-03" db="EMBL/GenBank/DDBJ databases">
        <title>Massive genome expansion in bonnet fungi (Mycena s.s.) driven by repeated elements and novel gene families across ecological guilds.</title>
        <authorList>
            <consortium name="Lawrence Berkeley National Laboratory"/>
            <person name="Harder C.B."/>
            <person name="Miyauchi S."/>
            <person name="Viragh M."/>
            <person name="Kuo A."/>
            <person name="Thoen E."/>
            <person name="Andreopoulos B."/>
            <person name="Lu D."/>
            <person name="Skrede I."/>
            <person name="Drula E."/>
            <person name="Henrissat B."/>
            <person name="Morin E."/>
            <person name="Kohler A."/>
            <person name="Barry K."/>
            <person name="LaButti K."/>
            <person name="Morin E."/>
            <person name="Salamov A."/>
            <person name="Lipzen A."/>
            <person name="Mereny Z."/>
            <person name="Hegedus B."/>
            <person name="Baldrian P."/>
            <person name="Stursova M."/>
            <person name="Weitz H."/>
            <person name="Taylor A."/>
            <person name="Grigoriev I.V."/>
            <person name="Nagy L.G."/>
            <person name="Martin F."/>
            <person name="Kauserud H."/>
        </authorList>
    </citation>
    <scope>NUCLEOTIDE SEQUENCE</scope>
    <source>
        <strain evidence="2">CBHHK002</strain>
    </source>
</reference>
<feature type="region of interest" description="Disordered" evidence="1">
    <location>
        <begin position="407"/>
        <end position="428"/>
    </location>
</feature>
<dbReference type="EMBL" id="JARIHO010000001">
    <property type="protein sequence ID" value="KAJ7367655.1"/>
    <property type="molecule type" value="Genomic_DNA"/>
</dbReference>
<feature type="compositionally biased region" description="Polar residues" evidence="1">
    <location>
        <begin position="284"/>
        <end position="296"/>
    </location>
</feature>
<evidence type="ECO:0000313" key="3">
    <source>
        <dbReference type="Proteomes" id="UP001218218"/>
    </source>
</evidence>
<keyword evidence="3" id="KW-1185">Reference proteome</keyword>
<sequence>MDALALCFAGLSFKKNSRDPDDDDDDEQAVKKLRAGSHSSPVSVLLLPPPRVLPSTPQGPVTITVTYAVICLRPTLTAYRQKELLEWNAFCDMAKSSESQHAPRPPPAHIVVKELVVAVKPALTANAQKELVAWNARCLKSKSHLSEHAPRYGPATIIIPESREEYADRMSWNAKCWDSHLSRHAPNRKDSLEAAASSTTDGSPISLKAAPALDAPKNAIEDKQRVSIFDTIAANAASSQSVGSSTVDGSSRISPSATLEGKPRVSVFDTIAANAASRCNVGSSSVDGLSLTSPSAKSAPDTPNGAAAHWQGFLRPSVFDTGTANSVFAVSVGSSTATQGQQRASVFNTAAANAALSIVAAFNTSSVLKDVTNTGARSCNKGKGKSKAIDGGISDVFDDLASTLQSAGSNNSGGGSRGGGAHRTKKYGGRAKASPRYCVYST</sequence>
<feature type="region of interest" description="Disordered" evidence="1">
    <location>
        <begin position="284"/>
        <end position="307"/>
    </location>
</feature>
<dbReference type="Proteomes" id="UP001218218">
    <property type="component" value="Unassembled WGS sequence"/>
</dbReference>
<accession>A0AAD7ATE4</accession>